<evidence type="ECO:0000259" key="5">
    <source>
        <dbReference type="PROSITE" id="PS50089"/>
    </source>
</evidence>
<reference evidence="6" key="1">
    <citation type="submission" date="2025-08" db="UniProtKB">
        <authorList>
            <consortium name="Ensembl"/>
        </authorList>
    </citation>
    <scope>IDENTIFICATION</scope>
</reference>
<evidence type="ECO:0000256" key="4">
    <source>
        <dbReference type="PROSITE-ProRule" id="PRU00175"/>
    </source>
</evidence>
<evidence type="ECO:0000256" key="3">
    <source>
        <dbReference type="ARBA" id="ARBA00022833"/>
    </source>
</evidence>
<keyword evidence="2 4" id="KW-0863">Zinc-finger</keyword>
<dbReference type="GO" id="GO:0008270">
    <property type="term" value="F:zinc ion binding"/>
    <property type="evidence" value="ECO:0007669"/>
    <property type="project" value="UniProtKB-KW"/>
</dbReference>
<protein>
    <recommendedName>
        <fullName evidence="5">RING-type domain-containing protein</fullName>
    </recommendedName>
</protein>
<evidence type="ECO:0000256" key="2">
    <source>
        <dbReference type="ARBA" id="ARBA00022771"/>
    </source>
</evidence>
<evidence type="ECO:0000313" key="6">
    <source>
        <dbReference type="Ensembl" id="ENSCSRP00000013081.1"/>
    </source>
</evidence>
<dbReference type="Proteomes" id="UP000694403">
    <property type="component" value="Unplaced"/>
</dbReference>
<reference evidence="6" key="2">
    <citation type="submission" date="2025-09" db="UniProtKB">
        <authorList>
            <consortium name="Ensembl"/>
        </authorList>
    </citation>
    <scope>IDENTIFICATION</scope>
</reference>
<dbReference type="PROSITE" id="PS00518">
    <property type="entry name" value="ZF_RING_1"/>
    <property type="match status" value="1"/>
</dbReference>
<dbReference type="PANTHER" id="PTHR14134">
    <property type="entry name" value="E3 UBIQUITIN-PROTEIN LIGASE RAD18"/>
    <property type="match status" value="1"/>
</dbReference>
<dbReference type="Ensembl" id="ENSCSRT00000013615.1">
    <property type="protein sequence ID" value="ENSCSRP00000013081.1"/>
    <property type="gene ID" value="ENSCSRG00000009913.1"/>
</dbReference>
<dbReference type="InterPro" id="IPR039577">
    <property type="entry name" value="Rad18"/>
</dbReference>
<feature type="domain" description="RING-type" evidence="5">
    <location>
        <begin position="23"/>
        <end position="47"/>
    </location>
</feature>
<dbReference type="GO" id="GO:0005634">
    <property type="term" value="C:nucleus"/>
    <property type="evidence" value="ECO:0007669"/>
    <property type="project" value="TreeGrafter"/>
</dbReference>
<dbReference type="Gene3D" id="3.30.40.10">
    <property type="entry name" value="Zinc/RING finger domain, C3HC4 (zinc finger)"/>
    <property type="match status" value="1"/>
</dbReference>
<evidence type="ECO:0000256" key="1">
    <source>
        <dbReference type="ARBA" id="ARBA00022723"/>
    </source>
</evidence>
<dbReference type="InterPro" id="IPR027370">
    <property type="entry name" value="Znf-RING_euk"/>
</dbReference>
<dbReference type="PROSITE" id="PS50089">
    <property type="entry name" value="ZF_RING_2"/>
    <property type="match status" value="1"/>
</dbReference>
<dbReference type="GO" id="GO:0006301">
    <property type="term" value="P:DNA damage tolerance"/>
    <property type="evidence" value="ECO:0007669"/>
    <property type="project" value="InterPro"/>
</dbReference>
<dbReference type="InterPro" id="IPR001841">
    <property type="entry name" value="Znf_RING"/>
</dbReference>
<dbReference type="GO" id="GO:0097505">
    <property type="term" value="C:Rad6-Rad18 complex"/>
    <property type="evidence" value="ECO:0007669"/>
    <property type="project" value="TreeGrafter"/>
</dbReference>
<keyword evidence="3" id="KW-0862">Zinc</keyword>
<dbReference type="Pfam" id="PF13445">
    <property type="entry name" value="zf-RING_UBOX"/>
    <property type="match status" value="1"/>
</dbReference>
<dbReference type="GO" id="GO:0003697">
    <property type="term" value="F:single-stranded DNA binding"/>
    <property type="evidence" value="ECO:0007669"/>
    <property type="project" value="InterPro"/>
</dbReference>
<dbReference type="GO" id="GO:0006513">
    <property type="term" value="P:protein monoubiquitination"/>
    <property type="evidence" value="ECO:0007669"/>
    <property type="project" value="InterPro"/>
</dbReference>
<dbReference type="SUPFAM" id="SSF57850">
    <property type="entry name" value="RING/U-box"/>
    <property type="match status" value="1"/>
</dbReference>
<dbReference type="SMART" id="SM00184">
    <property type="entry name" value="RING"/>
    <property type="match status" value="1"/>
</dbReference>
<sequence>MDVIRSRTPELCRVQNLQEALLCPICRDYFKDPVILKCGHNFCRSCIAQRLKSRVVLV</sequence>
<keyword evidence="1" id="KW-0479">Metal-binding</keyword>
<accession>A0A8C3SCW2</accession>
<name>A0A8C3SCW2_CHESE</name>
<dbReference type="GO" id="GO:0061630">
    <property type="term" value="F:ubiquitin protein ligase activity"/>
    <property type="evidence" value="ECO:0007669"/>
    <property type="project" value="InterPro"/>
</dbReference>
<evidence type="ECO:0000313" key="7">
    <source>
        <dbReference type="Proteomes" id="UP000694403"/>
    </source>
</evidence>
<proteinExistence type="predicted"/>
<dbReference type="InterPro" id="IPR017907">
    <property type="entry name" value="Znf_RING_CS"/>
</dbReference>
<dbReference type="PANTHER" id="PTHR14134:SF2">
    <property type="entry name" value="E3 UBIQUITIN-PROTEIN LIGASE RAD18"/>
    <property type="match status" value="1"/>
</dbReference>
<keyword evidence="7" id="KW-1185">Reference proteome</keyword>
<dbReference type="InterPro" id="IPR013083">
    <property type="entry name" value="Znf_RING/FYVE/PHD"/>
</dbReference>
<dbReference type="AlphaFoldDB" id="A0A8C3SCW2"/>
<organism evidence="6 7">
    <name type="scientific">Chelydra serpentina</name>
    <name type="common">Snapping turtle</name>
    <name type="synonym">Testudo serpentina</name>
    <dbReference type="NCBI Taxonomy" id="8475"/>
    <lineage>
        <taxon>Eukaryota</taxon>
        <taxon>Metazoa</taxon>
        <taxon>Chordata</taxon>
        <taxon>Craniata</taxon>
        <taxon>Vertebrata</taxon>
        <taxon>Euteleostomi</taxon>
        <taxon>Archelosauria</taxon>
        <taxon>Testudinata</taxon>
        <taxon>Testudines</taxon>
        <taxon>Cryptodira</taxon>
        <taxon>Durocryptodira</taxon>
        <taxon>Americhelydia</taxon>
        <taxon>Chelydroidea</taxon>
        <taxon>Chelydridae</taxon>
        <taxon>Chelydra</taxon>
    </lineage>
</organism>